<dbReference type="EMBL" id="WTPW01000312">
    <property type="protein sequence ID" value="KAF0524649.1"/>
    <property type="molecule type" value="Genomic_DNA"/>
</dbReference>
<proteinExistence type="predicted"/>
<name>A0A8H4AQV4_GIGMA</name>
<gene>
    <name evidence="1" type="ORF">F8M41_015101</name>
</gene>
<reference evidence="1 2" key="1">
    <citation type="journal article" date="2019" name="Environ. Microbiol.">
        <title>At the nexus of three kingdoms: the genome of the mycorrhizal fungus Gigaspora margarita provides insights into plant, endobacterial and fungal interactions.</title>
        <authorList>
            <person name="Venice F."/>
            <person name="Ghignone S."/>
            <person name="Salvioli di Fossalunga A."/>
            <person name="Amselem J."/>
            <person name="Novero M."/>
            <person name="Xianan X."/>
            <person name="Sedzielewska Toro K."/>
            <person name="Morin E."/>
            <person name="Lipzen A."/>
            <person name="Grigoriev I.V."/>
            <person name="Henrissat B."/>
            <person name="Martin F.M."/>
            <person name="Bonfante P."/>
        </authorList>
    </citation>
    <scope>NUCLEOTIDE SEQUENCE [LARGE SCALE GENOMIC DNA]</scope>
    <source>
        <strain evidence="1 2">BEG34</strain>
    </source>
</reference>
<keyword evidence="2" id="KW-1185">Reference proteome</keyword>
<sequence length="180" mass="21065">MMQELISLLKLSQPQVAIFSSSFPRIDFPPLPHLTPEVTEFAFVYHNNNFEWRKMQICGNSIISFCISKIMKSLSSRSDHYQELLKIIMLSDKVLASYAIYLEIHIDNRMCDHLINSDHANSFKVWVYGYQKSFGTLICEQFVESLIQPLMNSLYSLDLKNNEEIVDFLNNYFKVFWVSS</sequence>
<comment type="caution">
    <text evidence="1">The sequence shown here is derived from an EMBL/GenBank/DDBJ whole genome shotgun (WGS) entry which is preliminary data.</text>
</comment>
<dbReference type="OrthoDB" id="10291441at2759"/>
<evidence type="ECO:0000313" key="2">
    <source>
        <dbReference type="Proteomes" id="UP000439903"/>
    </source>
</evidence>
<accession>A0A8H4AQV4</accession>
<protein>
    <submittedName>
        <fullName evidence="1">Ribonuclease 3</fullName>
    </submittedName>
</protein>
<dbReference type="Proteomes" id="UP000439903">
    <property type="component" value="Unassembled WGS sequence"/>
</dbReference>
<dbReference type="AlphaFoldDB" id="A0A8H4AQV4"/>
<organism evidence="1 2">
    <name type="scientific">Gigaspora margarita</name>
    <dbReference type="NCBI Taxonomy" id="4874"/>
    <lineage>
        <taxon>Eukaryota</taxon>
        <taxon>Fungi</taxon>
        <taxon>Fungi incertae sedis</taxon>
        <taxon>Mucoromycota</taxon>
        <taxon>Glomeromycotina</taxon>
        <taxon>Glomeromycetes</taxon>
        <taxon>Diversisporales</taxon>
        <taxon>Gigasporaceae</taxon>
        <taxon>Gigaspora</taxon>
    </lineage>
</organism>
<evidence type="ECO:0000313" key="1">
    <source>
        <dbReference type="EMBL" id="KAF0524649.1"/>
    </source>
</evidence>